<sequence>MKELREKLHKTIDEYGRTDERTVAISQELDKLVCEAQKLIIKKGLSYIEAIEKAKELIGSERVGAHVNSDSINSKEIKDSITEN</sequence>
<dbReference type="Pfam" id="PF09388">
    <property type="entry name" value="SpoOE-like"/>
    <property type="match status" value="1"/>
</dbReference>
<dbReference type="InterPro" id="IPR018540">
    <property type="entry name" value="Spo0E-like"/>
</dbReference>
<gene>
    <name evidence="1" type="ORF">ERS852470_02324</name>
</gene>
<dbReference type="Proteomes" id="UP000095558">
    <property type="component" value="Unassembled WGS sequence"/>
</dbReference>
<evidence type="ECO:0000313" key="2">
    <source>
        <dbReference type="Proteomes" id="UP000095558"/>
    </source>
</evidence>
<organism evidence="1 2">
    <name type="scientific">Clostridium disporicum</name>
    <dbReference type="NCBI Taxonomy" id="84024"/>
    <lineage>
        <taxon>Bacteria</taxon>
        <taxon>Bacillati</taxon>
        <taxon>Bacillota</taxon>
        <taxon>Clostridia</taxon>
        <taxon>Eubacteriales</taxon>
        <taxon>Clostridiaceae</taxon>
        <taxon>Clostridium</taxon>
    </lineage>
</organism>
<dbReference type="AlphaFoldDB" id="A0A174F2M7"/>
<dbReference type="InterPro" id="IPR037208">
    <property type="entry name" value="Spo0E-like_sf"/>
</dbReference>
<dbReference type="InterPro" id="IPR036638">
    <property type="entry name" value="HLH_DNA-bd_sf"/>
</dbReference>
<name>A0A174F2M7_9CLOT</name>
<dbReference type="OrthoDB" id="1936371at2"/>
<evidence type="ECO:0000313" key="1">
    <source>
        <dbReference type="EMBL" id="CUO43066.1"/>
    </source>
</evidence>
<protein>
    <submittedName>
        <fullName evidence="1">Spo0E like sporulation regulatory protein</fullName>
    </submittedName>
</protein>
<dbReference type="SUPFAM" id="SSF140500">
    <property type="entry name" value="BAS1536-like"/>
    <property type="match status" value="1"/>
</dbReference>
<accession>A0A174F2M7</accession>
<dbReference type="GO" id="GO:0046983">
    <property type="term" value="F:protein dimerization activity"/>
    <property type="evidence" value="ECO:0007669"/>
    <property type="project" value="InterPro"/>
</dbReference>
<dbReference type="Gene3D" id="4.10.280.10">
    <property type="entry name" value="Helix-loop-helix DNA-binding domain"/>
    <property type="match status" value="1"/>
</dbReference>
<dbReference type="GO" id="GO:0043937">
    <property type="term" value="P:regulation of sporulation"/>
    <property type="evidence" value="ECO:0007669"/>
    <property type="project" value="InterPro"/>
</dbReference>
<dbReference type="RefSeq" id="WP_055277029.1">
    <property type="nucleotide sequence ID" value="NZ_CYZV01000024.1"/>
</dbReference>
<proteinExistence type="predicted"/>
<dbReference type="EMBL" id="CYZV01000024">
    <property type="protein sequence ID" value="CUO43066.1"/>
    <property type="molecule type" value="Genomic_DNA"/>
</dbReference>
<reference evidence="1 2" key="1">
    <citation type="submission" date="2015-09" db="EMBL/GenBank/DDBJ databases">
        <authorList>
            <consortium name="Pathogen Informatics"/>
        </authorList>
    </citation>
    <scope>NUCLEOTIDE SEQUENCE [LARGE SCALE GENOMIC DNA]</scope>
    <source>
        <strain evidence="1 2">2789STDY5834855</strain>
    </source>
</reference>